<gene>
    <name evidence="1" type="ORF">PghCCS26_36900</name>
</gene>
<protein>
    <submittedName>
        <fullName evidence="1">Uncharacterized protein</fullName>
    </submittedName>
</protein>
<keyword evidence="2" id="KW-1185">Reference proteome</keyword>
<accession>A0ABQ6NN90</accession>
<organism evidence="1 2">
    <name type="scientific">Paenibacillus glycanilyticus</name>
    <dbReference type="NCBI Taxonomy" id="126569"/>
    <lineage>
        <taxon>Bacteria</taxon>
        <taxon>Bacillati</taxon>
        <taxon>Bacillota</taxon>
        <taxon>Bacilli</taxon>
        <taxon>Bacillales</taxon>
        <taxon>Paenibacillaceae</taxon>
        <taxon>Paenibacillus</taxon>
    </lineage>
</organism>
<proteinExistence type="predicted"/>
<evidence type="ECO:0000313" key="1">
    <source>
        <dbReference type="EMBL" id="GMK46561.1"/>
    </source>
</evidence>
<dbReference type="EMBL" id="BTCL01000013">
    <property type="protein sequence ID" value="GMK46561.1"/>
    <property type="molecule type" value="Genomic_DNA"/>
</dbReference>
<evidence type="ECO:0000313" key="2">
    <source>
        <dbReference type="Proteomes" id="UP001285921"/>
    </source>
</evidence>
<name>A0ABQ6NN90_9BACL</name>
<comment type="caution">
    <text evidence="1">The sequence shown here is derived from an EMBL/GenBank/DDBJ whole genome shotgun (WGS) entry which is preliminary data.</text>
</comment>
<reference evidence="1 2" key="1">
    <citation type="submission" date="2023-05" db="EMBL/GenBank/DDBJ databases">
        <title>Draft genome of Paenibacillus sp. CCS26.</title>
        <authorList>
            <person name="Akita H."/>
            <person name="Shinto Y."/>
            <person name="Kimura Z."/>
        </authorList>
    </citation>
    <scope>NUCLEOTIDE SEQUENCE [LARGE SCALE GENOMIC DNA]</scope>
    <source>
        <strain evidence="1 2">CCS26</strain>
    </source>
</reference>
<sequence>MQLAATLFLLDKTLTGSYFGYNSFSLFQLAPPREPISVSGAILSHKVPEGP</sequence>
<dbReference type="Proteomes" id="UP001285921">
    <property type="component" value="Unassembled WGS sequence"/>
</dbReference>